<evidence type="ECO:0008006" key="3">
    <source>
        <dbReference type="Google" id="ProtNLM"/>
    </source>
</evidence>
<dbReference type="PROSITE" id="PS51257">
    <property type="entry name" value="PROKAR_LIPOPROTEIN"/>
    <property type="match status" value="1"/>
</dbReference>
<dbReference type="InterPro" id="IPR013211">
    <property type="entry name" value="LVIVD"/>
</dbReference>
<accession>A0A9X2KVP0</accession>
<reference evidence="1" key="1">
    <citation type="submission" date="2022-07" db="EMBL/GenBank/DDBJ databases">
        <title>Gramela sediminis sp. nov., isolated from deep-sea sediment of the Indian Ocean.</title>
        <authorList>
            <person name="Shi H."/>
        </authorList>
    </citation>
    <scope>NUCLEOTIDE SEQUENCE</scope>
    <source>
        <strain evidence="1">GC03-9</strain>
    </source>
</reference>
<organism evidence="1 2">
    <name type="scientific">Christiangramia oceanisediminis</name>
    <dbReference type="NCBI Taxonomy" id="2920386"/>
    <lineage>
        <taxon>Bacteria</taxon>
        <taxon>Pseudomonadati</taxon>
        <taxon>Bacteroidota</taxon>
        <taxon>Flavobacteriia</taxon>
        <taxon>Flavobacteriales</taxon>
        <taxon>Flavobacteriaceae</taxon>
        <taxon>Christiangramia</taxon>
    </lineage>
</organism>
<name>A0A9X2KVP0_9FLAO</name>
<evidence type="ECO:0000313" key="1">
    <source>
        <dbReference type="EMBL" id="MCP9198915.1"/>
    </source>
</evidence>
<sequence length="408" mass="46104">MKNLYLITAVLSLLFFTSCEEEDNEDLYQVAIPVTQSIADFRASVAIEEPRNIGESGKIYAWNDFIFINEKNKGVHIIDNSDPFNPQNIQFLKIPRNMDIAIRNNRLYADSGMDLVVFDISDFTNITETTRIEDVFPNYHWAAPAGARYVDFENFDSSSEVIVGYIMETRKIEQVMIQESWFDTANAAEGGSTGVGGSMARFSIRNDYLYVADQQNLSAFDISSPGNPNLVSQEYAGWDIETIFNYEDYLYLGSSTGMYIYSIEEPTTPKQVSFLRHVQGCDPVVVKDNYAYVTIRGGNACGQNFNQLDVVDISDKQNPFIEATYEMNNPYGLGVKDDWLFVCDGNAGLKVFDIQETPDLRLIDQFSNINTYDVIPLEDKLLMVGDNTLTQYSYKGGEINLISSFNLN</sequence>
<dbReference type="Proteomes" id="UP001155280">
    <property type="component" value="Unassembled WGS sequence"/>
</dbReference>
<dbReference type="RefSeq" id="WP_241550916.1">
    <property type="nucleotide sequence ID" value="NZ_JANCNS010000001.1"/>
</dbReference>
<keyword evidence="2" id="KW-1185">Reference proteome</keyword>
<dbReference type="SUPFAM" id="SSF63825">
    <property type="entry name" value="YWTD domain"/>
    <property type="match status" value="1"/>
</dbReference>
<evidence type="ECO:0000313" key="2">
    <source>
        <dbReference type="Proteomes" id="UP001155280"/>
    </source>
</evidence>
<dbReference type="EMBL" id="JANCNS010000001">
    <property type="protein sequence ID" value="MCP9198915.1"/>
    <property type="molecule type" value="Genomic_DNA"/>
</dbReference>
<protein>
    <recommendedName>
        <fullName evidence="3">LVIVD repeat-containing protein</fullName>
    </recommendedName>
</protein>
<dbReference type="AlphaFoldDB" id="A0A9X2KVP0"/>
<dbReference type="Pfam" id="PF08309">
    <property type="entry name" value="LVIVD"/>
    <property type="match status" value="4"/>
</dbReference>
<gene>
    <name evidence="1" type="ORF">MKO06_03285</name>
</gene>
<comment type="caution">
    <text evidence="1">The sequence shown here is derived from an EMBL/GenBank/DDBJ whole genome shotgun (WGS) entry which is preliminary data.</text>
</comment>
<proteinExistence type="predicted"/>